<keyword evidence="1" id="KW-1133">Transmembrane helix</keyword>
<feature type="transmembrane region" description="Helical" evidence="1">
    <location>
        <begin position="29"/>
        <end position="49"/>
    </location>
</feature>
<sequence>MKLFTIIETGFVMGSLFIFYFFIEPRTTLPILATYLLFGSTAVILHQLLIRLKKKFGWMEKTIDTQLGVMLVIAIVLTPIFFELVLFGIGK</sequence>
<evidence type="ECO:0000313" key="2">
    <source>
        <dbReference type="EMBL" id="RHW40802.1"/>
    </source>
</evidence>
<keyword evidence="1" id="KW-0812">Transmembrane</keyword>
<proteinExistence type="predicted"/>
<dbReference type="OrthoDB" id="9891099at2"/>
<keyword evidence="1" id="KW-0472">Membrane</keyword>
<comment type="caution">
    <text evidence="2">The sequence shown here is derived from an EMBL/GenBank/DDBJ whole genome shotgun (WGS) entry which is preliminary data.</text>
</comment>
<protein>
    <submittedName>
        <fullName evidence="2">Uncharacterized protein</fullName>
    </submittedName>
</protein>
<feature type="transmembrane region" description="Helical" evidence="1">
    <location>
        <begin position="5"/>
        <end position="23"/>
    </location>
</feature>
<feature type="transmembrane region" description="Helical" evidence="1">
    <location>
        <begin position="69"/>
        <end position="89"/>
    </location>
</feature>
<accession>A0A417YUL3</accession>
<dbReference type="Proteomes" id="UP000284416">
    <property type="component" value="Unassembled WGS sequence"/>
</dbReference>
<reference evidence="2 3" key="1">
    <citation type="journal article" date="2017" name="Int. J. Syst. Evol. Microbiol.">
        <title>Bacillus notoginsengisoli sp. nov., a novel bacterium isolated from the rhizosphere of Panax notoginseng.</title>
        <authorList>
            <person name="Zhang M.Y."/>
            <person name="Cheng J."/>
            <person name="Cai Y."/>
            <person name="Zhang T.Y."/>
            <person name="Wu Y.Y."/>
            <person name="Manikprabhu D."/>
            <person name="Li W.J."/>
            <person name="Zhang Y.X."/>
        </authorList>
    </citation>
    <scope>NUCLEOTIDE SEQUENCE [LARGE SCALE GENOMIC DNA]</scope>
    <source>
        <strain evidence="2 3">JCM 30743</strain>
    </source>
</reference>
<dbReference type="AlphaFoldDB" id="A0A417YUL3"/>
<evidence type="ECO:0000313" key="3">
    <source>
        <dbReference type="Proteomes" id="UP000284416"/>
    </source>
</evidence>
<name>A0A417YUL3_9BACI</name>
<gene>
    <name evidence="2" type="ORF">D1B31_11480</name>
</gene>
<dbReference type="EMBL" id="QWEG01000006">
    <property type="protein sequence ID" value="RHW40802.1"/>
    <property type="molecule type" value="Genomic_DNA"/>
</dbReference>
<evidence type="ECO:0000256" key="1">
    <source>
        <dbReference type="SAM" id="Phobius"/>
    </source>
</evidence>
<keyword evidence="3" id="KW-1185">Reference proteome</keyword>
<dbReference type="RefSeq" id="WP_118920918.1">
    <property type="nucleotide sequence ID" value="NZ_QWEG01000006.1"/>
</dbReference>
<organism evidence="2 3">
    <name type="scientific">Neobacillus notoginsengisoli</name>
    <dbReference type="NCBI Taxonomy" id="1578198"/>
    <lineage>
        <taxon>Bacteria</taxon>
        <taxon>Bacillati</taxon>
        <taxon>Bacillota</taxon>
        <taxon>Bacilli</taxon>
        <taxon>Bacillales</taxon>
        <taxon>Bacillaceae</taxon>
        <taxon>Neobacillus</taxon>
    </lineage>
</organism>